<dbReference type="SUPFAM" id="SSF50447">
    <property type="entry name" value="Translation proteins"/>
    <property type="match status" value="1"/>
</dbReference>
<dbReference type="InterPro" id="IPR036976">
    <property type="entry name" value="RimM_N_sf"/>
</dbReference>
<evidence type="ECO:0000256" key="2">
    <source>
        <dbReference type="ARBA" id="ARBA00022517"/>
    </source>
</evidence>
<evidence type="ECO:0000259" key="6">
    <source>
        <dbReference type="Pfam" id="PF01782"/>
    </source>
</evidence>
<dbReference type="GO" id="GO:0042274">
    <property type="term" value="P:ribosomal small subunit biogenesis"/>
    <property type="evidence" value="ECO:0007669"/>
    <property type="project" value="UniProtKB-UniRule"/>
</dbReference>
<dbReference type="InterPro" id="IPR056792">
    <property type="entry name" value="PRC_RimM"/>
</dbReference>
<evidence type="ECO:0000256" key="4">
    <source>
        <dbReference type="ARBA" id="ARBA00023186"/>
    </source>
</evidence>
<dbReference type="NCBIfam" id="TIGR02273">
    <property type="entry name" value="16S_RimM"/>
    <property type="match status" value="1"/>
</dbReference>
<gene>
    <name evidence="5 8" type="primary">rimM</name>
    <name evidence="8" type="ORF">G4Z02_07175</name>
</gene>
<dbReference type="GO" id="GO:0005737">
    <property type="term" value="C:cytoplasm"/>
    <property type="evidence" value="ECO:0007669"/>
    <property type="project" value="UniProtKB-SubCell"/>
</dbReference>
<comment type="subunit">
    <text evidence="5">Binds ribosomal protein uS19.</text>
</comment>
<dbReference type="HAMAP" id="MF_00014">
    <property type="entry name" value="Ribosome_mat_RimM"/>
    <property type="match status" value="1"/>
</dbReference>
<evidence type="ECO:0000313" key="9">
    <source>
        <dbReference type="Proteomes" id="UP000514720"/>
    </source>
</evidence>
<comment type="similarity">
    <text evidence="5">Belongs to the RimM family.</text>
</comment>
<sequence>MNDVIVGVIVNTHGLKGTLKVKSFTDFKTIRYQQGATLYIVFRDEKIPVTVDSFRTVKGLDYLDFNEFNDINQCEQYKGCNLVISEDQLHELDDDEYYFDELIGMDVVCDSFTGTVTDVREVPRGELLVVQANGKQHLIPFQKEFVKHVDKDKGIITLIAWEGLL</sequence>
<dbReference type="PANTHER" id="PTHR33692:SF1">
    <property type="entry name" value="RIBOSOME MATURATION FACTOR RIMM"/>
    <property type="match status" value="1"/>
</dbReference>
<dbReference type="Gene3D" id="2.40.30.60">
    <property type="entry name" value="RimM"/>
    <property type="match status" value="1"/>
</dbReference>
<keyword evidence="3 5" id="KW-0698">rRNA processing</keyword>
<dbReference type="InterPro" id="IPR011961">
    <property type="entry name" value="RimM"/>
</dbReference>
<dbReference type="GO" id="GO:0006364">
    <property type="term" value="P:rRNA processing"/>
    <property type="evidence" value="ECO:0007669"/>
    <property type="project" value="UniProtKB-UniRule"/>
</dbReference>
<evidence type="ECO:0000313" key="8">
    <source>
        <dbReference type="EMBL" id="QMS85530.1"/>
    </source>
</evidence>
<comment type="domain">
    <text evidence="5">The PRC barrel domain binds ribosomal protein uS19.</text>
</comment>
<organism evidence="8 9">
    <name type="scientific">Candidatus Xianfuyuplasma coldseepsis</name>
    <dbReference type="NCBI Taxonomy" id="2782163"/>
    <lineage>
        <taxon>Bacteria</taxon>
        <taxon>Bacillati</taxon>
        <taxon>Mycoplasmatota</taxon>
        <taxon>Mollicutes</taxon>
        <taxon>Candidatus Izemoplasmatales</taxon>
        <taxon>Candidatus Izemoplasmataceae</taxon>
        <taxon>Candidatus Xianfuyuplasma</taxon>
    </lineage>
</organism>
<dbReference type="Pfam" id="PF01782">
    <property type="entry name" value="RimM"/>
    <property type="match status" value="1"/>
</dbReference>
<keyword evidence="4 5" id="KW-0143">Chaperone</keyword>
<dbReference type="GO" id="GO:0005840">
    <property type="term" value="C:ribosome"/>
    <property type="evidence" value="ECO:0007669"/>
    <property type="project" value="InterPro"/>
</dbReference>
<dbReference type="InterPro" id="IPR002676">
    <property type="entry name" value="RimM_N"/>
</dbReference>
<dbReference type="EMBL" id="CP048914">
    <property type="protein sequence ID" value="QMS85530.1"/>
    <property type="molecule type" value="Genomic_DNA"/>
</dbReference>
<dbReference type="InterPro" id="IPR009000">
    <property type="entry name" value="Transl_B-barrel_sf"/>
</dbReference>
<evidence type="ECO:0000256" key="3">
    <source>
        <dbReference type="ARBA" id="ARBA00022552"/>
    </source>
</evidence>
<dbReference type="Pfam" id="PF24986">
    <property type="entry name" value="PRC_RimM"/>
    <property type="match status" value="1"/>
</dbReference>
<dbReference type="RefSeq" id="WP_258877330.1">
    <property type="nucleotide sequence ID" value="NZ_CP048914.1"/>
</dbReference>
<comment type="subcellular location">
    <subcellularLocation>
        <location evidence="5">Cytoplasm</location>
    </subcellularLocation>
</comment>
<reference evidence="8 9" key="1">
    <citation type="submission" date="2020-02" db="EMBL/GenBank/DDBJ databases">
        <authorList>
            <person name="Zheng R.K."/>
            <person name="Sun C.M."/>
        </authorList>
    </citation>
    <scope>NUCLEOTIDE SEQUENCE [LARGE SCALE GENOMIC DNA]</scope>
    <source>
        <strain evidence="9">zrk13</strain>
    </source>
</reference>
<keyword evidence="9" id="KW-1185">Reference proteome</keyword>
<keyword evidence="1 5" id="KW-0963">Cytoplasm</keyword>
<comment type="function">
    <text evidence="5">An accessory protein needed during the final step in the assembly of 30S ribosomal subunit, possibly for assembly of the head region. Essential for efficient processing of 16S rRNA. May be needed both before and after RbfA during the maturation of 16S rRNA. It has affinity for free ribosomal 30S subunits but not for 70S ribosomes.</text>
</comment>
<dbReference type="GO" id="GO:0043022">
    <property type="term" value="F:ribosome binding"/>
    <property type="evidence" value="ECO:0007669"/>
    <property type="project" value="InterPro"/>
</dbReference>
<dbReference type="InterPro" id="IPR011033">
    <property type="entry name" value="PRC_barrel-like_sf"/>
</dbReference>
<evidence type="ECO:0000259" key="7">
    <source>
        <dbReference type="Pfam" id="PF24986"/>
    </source>
</evidence>
<feature type="domain" description="RimM N-terminal" evidence="6">
    <location>
        <begin position="6"/>
        <end position="88"/>
    </location>
</feature>
<dbReference type="PANTHER" id="PTHR33692">
    <property type="entry name" value="RIBOSOME MATURATION FACTOR RIMM"/>
    <property type="match status" value="1"/>
</dbReference>
<dbReference type="AlphaFoldDB" id="A0A7L7KRS6"/>
<dbReference type="Gene3D" id="2.30.30.240">
    <property type="entry name" value="PRC-barrel domain"/>
    <property type="match status" value="1"/>
</dbReference>
<protein>
    <recommendedName>
        <fullName evidence="5">Ribosome maturation factor RimM</fullName>
    </recommendedName>
</protein>
<name>A0A7L7KRS6_9MOLU</name>
<keyword evidence="2 5" id="KW-0690">Ribosome biogenesis</keyword>
<dbReference type="Proteomes" id="UP000514720">
    <property type="component" value="Chromosome"/>
</dbReference>
<feature type="domain" description="Ribosome maturation factor RimM PRC barrel" evidence="7">
    <location>
        <begin position="100"/>
        <end position="164"/>
    </location>
</feature>
<dbReference type="SUPFAM" id="SSF50346">
    <property type="entry name" value="PRC-barrel domain"/>
    <property type="match status" value="1"/>
</dbReference>
<evidence type="ECO:0000256" key="5">
    <source>
        <dbReference type="HAMAP-Rule" id="MF_00014"/>
    </source>
</evidence>
<dbReference type="KEGG" id="xcl:G4Z02_07175"/>
<accession>A0A7L7KRS6</accession>
<proteinExistence type="inferred from homology"/>
<evidence type="ECO:0000256" key="1">
    <source>
        <dbReference type="ARBA" id="ARBA00022490"/>
    </source>
</evidence>